<keyword evidence="12" id="KW-0969">Cilium</keyword>
<keyword evidence="7 10" id="KW-0283">Flagellar rotation</keyword>
<keyword evidence="5 10" id="KW-0145">Chemotaxis</keyword>
<evidence type="ECO:0000256" key="7">
    <source>
        <dbReference type="ARBA" id="ARBA00022779"/>
    </source>
</evidence>
<comment type="caution">
    <text evidence="12">The sequence shown here is derived from an EMBL/GenBank/DDBJ whole genome shotgun (WGS) entry which is preliminary data.</text>
</comment>
<proteinExistence type="inferred from homology"/>
<dbReference type="RefSeq" id="WP_353982782.1">
    <property type="nucleotide sequence ID" value="NZ_JBEWLY010000007.1"/>
</dbReference>
<keyword evidence="4" id="KW-1003">Cell membrane</keyword>
<comment type="similarity">
    <text evidence="3 10">Belongs to the FliL family.</text>
</comment>
<organism evidence="12 13">
    <name type="scientific">Novosphingobium kalidii</name>
    <dbReference type="NCBI Taxonomy" id="3230299"/>
    <lineage>
        <taxon>Bacteria</taxon>
        <taxon>Pseudomonadati</taxon>
        <taxon>Pseudomonadota</taxon>
        <taxon>Alphaproteobacteria</taxon>
        <taxon>Sphingomonadales</taxon>
        <taxon>Sphingomonadaceae</taxon>
        <taxon>Novosphingobium</taxon>
    </lineage>
</organism>
<evidence type="ECO:0000256" key="3">
    <source>
        <dbReference type="ARBA" id="ARBA00008281"/>
    </source>
</evidence>
<keyword evidence="12" id="KW-0282">Flagellum</keyword>
<gene>
    <name evidence="12" type="ORF">ABVV53_02700</name>
</gene>
<dbReference type="Pfam" id="PF03748">
    <property type="entry name" value="FliL"/>
    <property type="match status" value="1"/>
</dbReference>
<sequence>MAELQELDPGGAERDAGEEKLAVKPANSKKKLIIIGAAAAVLLLGGGGVGYAMMSGGKSEKAAESHGAEGAGVDTFIDIPPMTVNLRSADGTPHFLRVHLMLVPTSADRQDEITKKLPLIIDAYQPFLRELRPEDLAGSAATFRLKEEMLIRANQQLGDGVVADVLIQDLVQQ</sequence>
<evidence type="ECO:0000256" key="1">
    <source>
        <dbReference type="ARBA" id="ARBA00002254"/>
    </source>
</evidence>
<evidence type="ECO:0000256" key="4">
    <source>
        <dbReference type="ARBA" id="ARBA00022475"/>
    </source>
</evidence>
<evidence type="ECO:0000313" key="12">
    <source>
        <dbReference type="EMBL" id="MET1754378.1"/>
    </source>
</evidence>
<keyword evidence="8 10" id="KW-1133">Transmembrane helix</keyword>
<keyword evidence="9 10" id="KW-0472">Membrane</keyword>
<protein>
    <recommendedName>
        <fullName evidence="10">Flagellar protein FliL</fullName>
    </recommendedName>
</protein>
<evidence type="ECO:0000256" key="2">
    <source>
        <dbReference type="ARBA" id="ARBA00004162"/>
    </source>
</evidence>
<dbReference type="EMBL" id="JBEWLY010000007">
    <property type="protein sequence ID" value="MET1754378.1"/>
    <property type="molecule type" value="Genomic_DNA"/>
</dbReference>
<evidence type="ECO:0000313" key="13">
    <source>
        <dbReference type="Proteomes" id="UP001548713"/>
    </source>
</evidence>
<feature type="transmembrane region" description="Helical" evidence="10">
    <location>
        <begin position="32"/>
        <end position="53"/>
    </location>
</feature>
<accession>A0ABV2CXS4</accession>
<evidence type="ECO:0000256" key="11">
    <source>
        <dbReference type="SAM" id="MobiDB-lite"/>
    </source>
</evidence>
<keyword evidence="6 10" id="KW-0812">Transmembrane</keyword>
<feature type="region of interest" description="Disordered" evidence="11">
    <location>
        <begin position="1"/>
        <end position="21"/>
    </location>
</feature>
<keyword evidence="13" id="KW-1185">Reference proteome</keyword>
<comment type="function">
    <text evidence="1 10">Controls the rotational direction of flagella during chemotaxis.</text>
</comment>
<name>A0ABV2CXS4_9SPHN</name>
<evidence type="ECO:0000256" key="8">
    <source>
        <dbReference type="ARBA" id="ARBA00022989"/>
    </source>
</evidence>
<feature type="compositionally biased region" description="Basic and acidic residues" evidence="11">
    <location>
        <begin position="11"/>
        <end position="21"/>
    </location>
</feature>
<dbReference type="Proteomes" id="UP001548713">
    <property type="component" value="Unassembled WGS sequence"/>
</dbReference>
<dbReference type="InterPro" id="IPR005503">
    <property type="entry name" value="FliL"/>
</dbReference>
<evidence type="ECO:0000256" key="9">
    <source>
        <dbReference type="ARBA" id="ARBA00023136"/>
    </source>
</evidence>
<evidence type="ECO:0000256" key="10">
    <source>
        <dbReference type="RuleBase" id="RU364125"/>
    </source>
</evidence>
<dbReference type="PANTHER" id="PTHR35091:SF2">
    <property type="entry name" value="FLAGELLAR PROTEIN FLIL"/>
    <property type="match status" value="1"/>
</dbReference>
<keyword evidence="12" id="KW-0966">Cell projection</keyword>
<comment type="subcellular location">
    <subcellularLocation>
        <location evidence="10">Cell inner membrane</location>
    </subcellularLocation>
    <subcellularLocation>
        <location evidence="2">Cell membrane</location>
        <topology evidence="2">Single-pass membrane protein</topology>
    </subcellularLocation>
</comment>
<dbReference type="PANTHER" id="PTHR35091">
    <property type="entry name" value="FLAGELLAR PROTEIN FLIL"/>
    <property type="match status" value="1"/>
</dbReference>
<keyword evidence="10" id="KW-0997">Cell inner membrane</keyword>
<evidence type="ECO:0000256" key="6">
    <source>
        <dbReference type="ARBA" id="ARBA00022692"/>
    </source>
</evidence>
<evidence type="ECO:0000256" key="5">
    <source>
        <dbReference type="ARBA" id="ARBA00022500"/>
    </source>
</evidence>
<reference evidence="12 13" key="1">
    <citation type="submission" date="2024-07" db="EMBL/GenBank/DDBJ databases">
        <title>Novosphingobium kalidii RD2P27.</title>
        <authorList>
            <person name="Sun J.-Q."/>
        </authorList>
    </citation>
    <scope>NUCLEOTIDE SEQUENCE [LARGE SCALE GENOMIC DNA]</scope>
    <source>
        <strain evidence="12 13">RD2P27</strain>
    </source>
</reference>